<dbReference type="AlphaFoldDB" id="A0A7G9S1M2"/>
<name>A0A7G9S1M2_9FIRM</name>
<organism evidence="2 3">
    <name type="scientific">Erysipelothrix inopinata</name>
    <dbReference type="NCBI Taxonomy" id="225084"/>
    <lineage>
        <taxon>Bacteria</taxon>
        <taxon>Bacillati</taxon>
        <taxon>Bacillota</taxon>
        <taxon>Erysipelotrichia</taxon>
        <taxon>Erysipelotrichales</taxon>
        <taxon>Erysipelotrichaceae</taxon>
        <taxon>Erysipelothrix</taxon>
    </lineage>
</organism>
<evidence type="ECO:0000313" key="3">
    <source>
        <dbReference type="Proteomes" id="UP000515928"/>
    </source>
</evidence>
<feature type="domain" description="HTH-like" evidence="1">
    <location>
        <begin position="24"/>
        <end position="74"/>
    </location>
</feature>
<proteinExistence type="predicted"/>
<dbReference type="Pfam" id="PF13276">
    <property type="entry name" value="HTH_21"/>
    <property type="match status" value="1"/>
</dbReference>
<evidence type="ECO:0000259" key="1">
    <source>
        <dbReference type="Pfam" id="PF13276"/>
    </source>
</evidence>
<reference evidence="2 3" key="1">
    <citation type="submission" date="2020-08" db="EMBL/GenBank/DDBJ databases">
        <title>Genome sequence of Erysipelothrix inopinata DSM 15511T.</title>
        <authorList>
            <person name="Hyun D.-W."/>
            <person name="Bae J.-W."/>
        </authorList>
    </citation>
    <scope>NUCLEOTIDE SEQUENCE [LARGE SCALE GENOMIC DNA]</scope>
    <source>
        <strain evidence="2 3">DSM 15511</strain>
    </source>
</reference>
<sequence length="83" mass="9835">MCKILDISISGFYKYKISKPKIDTETQRVVRIFNDNQKTYGSRCIRKECRREGVVVSRRRIARIMQVEELISTCVLAHYKVHK</sequence>
<protein>
    <submittedName>
        <fullName evidence="2">IS3 family transposase</fullName>
    </submittedName>
</protein>
<dbReference type="EMBL" id="CP060715">
    <property type="protein sequence ID" value="QNN61747.1"/>
    <property type="molecule type" value="Genomic_DNA"/>
</dbReference>
<dbReference type="KEGG" id="eio:H9L01_05155"/>
<accession>A0A7G9S1M2</accession>
<gene>
    <name evidence="2" type="ORF">H9L01_05155</name>
</gene>
<dbReference type="RefSeq" id="WP_187534940.1">
    <property type="nucleotide sequence ID" value="NZ_CBCSHU010000022.1"/>
</dbReference>
<keyword evidence="3" id="KW-1185">Reference proteome</keyword>
<dbReference type="InterPro" id="IPR025948">
    <property type="entry name" value="HTH-like_dom"/>
</dbReference>
<evidence type="ECO:0000313" key="2">
    <source>
        <dbReference type="EMBL" id="QNN61747.1"/>
    </source>
</evidence>
<dbReference type="Proteomes" id="UP000515928">
    <property type="component" value="Chromosome"/>
</dbReference>